<geneLocation type="plasmid" evidence="2 4">
    <name>pCFSAN126951_03</name>
</geneLocation>
<accession>A0AAW7KIY8</accession>
<protein>
    <recommendedName>
        <fullName evidence="5">EF-hand domain-containing protein</fullName>
    </recommendedName>
</protein>
<dbReference type="Proteomes" id="UP001221642">
    <property type="component" value="Plasmid pCFSAN126951_03"/>
</dbReference>
<dbReference type="EMBL" id="CP119162">
    <property type="protein sequence ID" value="WEH24236.1"/>
    <property type="molecule type" value="Genomic_DNA"/>
</dbReference>
<dbReference type="EMBL" id="JAREWH010000048">
    <property type="protein sequence ID" value="MDN3193886.1"/>
    <property type="molecule type" value="Genomic_DNA"/>
</dbReference>
<evidence type="ECO:0000313" key="1">
    <source>
        <dbReference type="EMBL" id="MDN3193886.1"/>
    </source>
</evidence>
<reference evidence="2 4" key="2">
    <citation type="submission" date="2023-02" db="EMBL/GenBank/DDBJ databases">
        <title>Results of the 2020 Genomic Proficiency Test for the network of European Union Reference Laboratory for Antimicrobial Resistance assessing whole genome sequencing capacities.</title>
        <authorList>
            <person name="Hoffmann M."/>
            <person name="Luo Y."/>
            <person name="Sorensen L.H."/>
            <person name="Pedersen S.K."/>
            <person name="Hendriksen R.S."/>
        </authorList>
    </citation>
    <scope>NUCLEOTIDE SEQUENCE [LARGE SCALE GENOMIC DNA]</scope>
    <source>
        <strain evidence="2 4">GENOMIC22-006</strain>
        <plasmid evidence="2 4">pCFSAN126951_03</plasmid>
    </source>
</reference>
<keyword evidence="2" id="KW-0614">Plasmid</keyword>
<evidence type="ECO:0000313" key="2">
    <source>
        <dbReference type="EMBL" id="WEH24236.1"/>
    </source>
</evidence>
<proteinExistence type="predicted"/>
<organism evidence="1 3">
    <name type="scientific">Enterococcus faecalis</name>
    <name type="common">Streptococcus faecalis</name>
    <dbReference type="NCBI Taxonomy" id="1351"/>
    <lineage>
        <taxon>Bacteria</taxon>
        <taxon>Bacillati</taxon>
        <taxon>Bacillota</taxon>
        <taxon>Bacilli</taxon>
        <taxon>Lactobacillales</taxon>
        <taxon>Enterococcaceae</taxon>
        <taxon>Enterococcus</taxon>
    </lineage>
</organism>
<dbReference type="AlphaFoldDB" id="A0AAW7KIY8"/>
<dbReference type="Proteomes" id="UP001173174">
    <property type="component" value="Unassembled WGS sequence"/>
</dbReference>
<name>A0AAW7KIY8_ENTFL</name>
<sequence length="137" mass="16125">MYKVDESENNPIIETVQEREKERDKKYFETLSVSGEGVVTKEDLEAYLWVSNGSGEVNSFQKGIRKQGVYPEKYHKEPIIISEYDLVDGIYTEKGDPSKYKVSWKKGYIFFEPIDKLSNKEEREKIFYPAKFTDEEE</sequence>
<reference evidence="1" key="3">
    <citation type="submission" date="2023-03" db="EMBL/GenBank/DDBJ databases">
        <authorList>
            <person name="Zajac M."/>
            <person name="Kwit R."/>
            <person name="Wasyl D."/>
        </authorList>
    </citation>
    <scope>NUCLEOTIDE SEQUENCE</scope>
    <source>
        <strain evidence="1">691B_2</strain>
    </source>
</reference>
<dbReference type="RefSeq" id="WP_002367777.1">
    <property type="nucleotide sequence ID" value="NZ_AP018540.1"/>
</dbReference>
<evidence type="ECO:0000313" key="3">
    <source>
        <dbReference type="Proteomes" id="UP001173174"/>
    </source>
</evidence>
<evidence type="ECO:0008006" key="5">
    <source>
        <dbReference type="Google" id="ProtNLM"/>
    </source>
</evidence>
<evidence type="ECO:0000313" key="4">
    <source>
        <dbReference type="Proteomes" id="UP001221642"/>
    </source>
</evidence>
<reference evidence="1" key="1">
    <citation type="journal article" date="2023" name="Pathogens">
        <title>Prevalence of Enterococcus spp. and the Whole-Genome Characteristics of Enterococcus faecium and Enterococcus faecalis Strains Isolated from Free-Living Birds in Poland.</title>
        <authorList>
            <person name="Kwit R."/>
            <person name="Zajac M."/>
            <person name="Smialowska-Weglinska A."/>
            <person name="Skarzynska M."/>
            <person name="Bomba A."/>
            <person name="Lalak A."/>
            <person name="Skrzypiec E."/>
            <person name="Wojdat D."/>
            <person name="Koza W."/>
            <person name="Mikos-Wojewoda E."/>
            <person name="Pasim P."/>
            <person name="Skora M."/>
            <person name="Polak M."/>
            <person name="Wiacek J."/>
            <person name="Wasyl D."/>
        </authorList>
    </citation>
    <scope>NUCLEOTIDE SEQUENCE</scope>
    <source>
        <strain evidence="1">691B_2</strain>
    </source>
</reference>
<gene>
    <name evidence="2" type="ORF">P0D81_17070</name>
    <name evidence="1" type="ORF">P0E79_15570</name>
</gene>